<feature type="coiled-coil region" evidence="1">
    <location>
        <begin position="115"/>
        <end position="167"/>
    </location>
</feature>
<gene>
    <name evidence="3" type="ORF">PLXY2_LOCUS2923</name>
</gene>
<organism evidence="3 4">
    <name type="scientific">Plutella xylostella</name>
    <name type="common">Diamondback moth</name>
    <name type="synonym">Plutella maculipennis</name>
    <dbReference type="NCBI Taxonomy" id="51655"/>
    <lineage>
        <taxon>Eukaryota</taxon>
        <taxon>Metazoa</taxon>
        <taxon>Ecdysozoa</taxon>
        <taxon>Arthropoda</taxon>
        <taxon>Hexapoda</taxon>
        <taxon>Insecta</taxon>
        <taxon>Pterygota</taxon>
        <taxon>Neoptera</taxon>
        <taxon>Endopterygota</taxon>
        <taxon>Lepidoptera</taxon>
        <taxon>Glossata</taxon>
        <taxon>Ditrysia</taxon>
        <taxon>Yponomeutoidea</taxon>
        <taxon>Plutellidae</taxon>
        <taxon>Plutella</taxon>
    </lineage>
</organism>
<name>A0A8S4DRC3_PLUXY</name>
<comment type="caution">
    <text evidence="3">The sequence shown here is derived from an EMBL/GenBank/DDBJ whole genome shotgun (WGS) entry which is preliminary data.</text>
</comment>
<dbReference type="EMBL" id="CAJHNJ030000007">
    <property type="protein sequence ID" value="CAG9103016.1"/>
    <property type="molecule type" value="Genomic_DNA"/>
</dbReference>
<protein>
    <submittedName>
        <fullName evidence="3">(diamondback moth) hypothetical protein</fullName>
    </submittedName>
</protein>
<evidence type="ECO:0000256" key="1">
    <source>
        <dbReference type="SAM" id="Coils"/>
    </source>
</evidence>
<keyword evidence="1" id="KW-0175">Coiled coil</keyword>
<keyword evidence="2" id="KW-0472">Membrane</keyword>
<sequence length="616" mass="70021">MDLDSSKTDEYFVTALHIFDYCGVDSAGTLRVDSMMDTFAPFVKTKKAEYKCLKSFLDPNKSNPAINVTELATALSRYSEEQKTKIDLDESFNLRSGLVPQDSDSGISTDGYQILEELQTELREKSHLAQQLRGQLEFTDRQHEEALAALTAERDSLRAHVNILREENLSLSHLRKDYDEACERLCASETALDDTKREYEALRRRARVLHEQVSTLENDKLTLQEQLSRSKEECHRINDLYSSRQAALLEQHESLEAACAELSARARHHDRAMALVMSEKVLLETELKDLLNRSVVSAPPPPRSVDVSYTEEQMLTALDSLNADSRFSPENHLLDEESFVNALKEDQGRATNVSLFDEIRMSFGNISRLDLDPKEPYCYRCNEEIDRANCHTQTDPPDDNNIDNNNSGIPCSNCVCQTACLDCEKNKEYASQLKSDLTKSQMNASELKSDLNKYEDNLQVLQKYVDDGNVTNRLLQSTADELNVKLVALEAACKEQRAKLSGLECVKSHAQSQTYSEVFSVSTQADVPCVACEKRTDSAPAATWRRYIWEPIKSLFTLFASLCLLSALMILYNVSNYHYAARRCIREAPAVPWRWLNVHDLFDYVFRIEYVGEVPM</sequence>
<dbReference type="Proteomes" id="UP000653454">
    <property type="component" value="Unassembled WGS sequence"/>
</dbReference>
<feature type="transmembrane region" description="Helical" evidence="2">
    <location>
        <begin position="555"/>
        <end position="574"/>
    </location>
</feature>
<proteinExistence type="predicted"/>
<reference evidence="3" key="1">
    <citation type="submission" date="2020-11" db="EMBL/GenBank/DDBJ databases">
        <authorList>
            <person name="Whiteford S."/>
        </authorList>
    </citation>
    <scope>NUCLEOTIDE SEQUENCE</scope>
</reference>
<dbReference type="AlphaFoldDB" id="A0A8S4DRC3"/>
<feature type="coiled-coil region" evidence="1">
    <location>
        <begin position="437"/>
        <end position="499"/>
    </location>
</feature>
<feature type="coiled-coil region" evidence="1">
    <location>
        <begin position="192"/>
        <end position="265"/>
    </location>
</feature>
<evidence type="ECO:0000313" key="3">
    <source>
        <dbReference type="EMBL" id="CAG9103016.1"/>
    </source>
</evidence>
<keyword evidence="4" id="KW-1185">Reference proteome</keyword>
<evidence type="ECO:0000313" key="4">
    <source>
        <dbReference type="Proteomes" id="UP000653454"/>
    </source>
</evidence>
<keyword evidence="2" id="KW-0812">Transmembrane</keyword>
<dbReference type="Gene3D" id="1.10.287.1490">
    <property type="match status" value="1"/>
</dbReference>
<keyword evidence="2" id="KW-1133">Transmembrane helix</keyword>
<accession>A0A8S4DRC3</accession>
<evidence type="ECO:0000256" key="2">
    <source>
        <dbReference type="SAM" id="Phobius"/>
    </source>
</evidence>